<dbReference type="InterPro" id="IPR050751">
    <property type="entry name" value="ECM_structural_protein"/>
</dbReference>
<evidence type="ECO:0000313" key="7">
    <source>
        <dbReference type="EMBL" id="ESO12074.1"/>
    </source>
</evidence>
<keyword evidence="3" id="KW-0677">Repeat</keyword>
<dbReference type="CTD" id="20197898"/>
<sequence>MPKLFQILIYQGLVELVKCLEDDGGSINFEFFVKAYKEKASPRECCHCCNLGITISKLNLPCGIQVKSIDQRCQSKLTFCCGTHHQPTTKKYKLVQQVTKPFAENFCGAYPEKLCSHICENVPGSFKCRCREGFELLSDNKNCKQIENFCGAYPEKLCSHICENVPGSFKCRCREGFELLSDNKNCKQIGI</sequence>
<dbReference type="Proteomes" id="UP000015101">
    <property type="component" value="Unassembled WGS sequence"/>
</dbReference>
<dbReference type="SMART" id="SM00179">
    <property type="entry name" value="EGF_CA"/>
    <property type="match status" value="2"/>
</dbReference>
<name>T1EMU8_HELRO</name>
<dbReference type="InterPro" id="IPR000742">
    <property type="entry name" value="EGF"/>
</dbReference>
<dbReference type="AlphaFoldDB" id="T1EMU8"/>
<reference evidence="7 9" key="2">
    <citation type="journal article" date="2013" name="Nature">
        <title>Insights into bilaterian evolution from three spiralian genomes.</title>
        <authorList>
            <person name="Simakov O."/>
            <person name="Marletaz F."/>
            <person name="Cho S.J."/>
            <person name="Edsinger-Gonzales E."/>
            <person name="Havlak P."/>
            <person name="Hellsten U."/>
            <person name="Kuo D.H."/>
            <person name="Larsson T."/>
            <person name="Lv J."/>
            <person name="Arendt D."/>
            <person name="Savage R."/>
            <person name="Osoegawa K."/>
            <person name="de Jong P."/>
            <person name="Grimwood J."/>
            <person name="Chapman J.A."/>
            <person name="Shapiro H."/>
            <person name="Aerts A."/>
            <person name="Otillar R.P."/>
            <person name="Terry A.Y."/>
            <person name="Boore J.L."/>
            <person name="Grigoriev I.V."/>
            <person name="Lindberg D.R."/>
            <person name="Seaver E.C."/>
            <person name="Weisblat D.A."/>
            <person name="Putnam N.H."/>
            <person name="Rokhsar D.S."/>
        </authorList>
    </citation>
    <scope>NUCLEOTIDE SEQUENCE</scope>
</reference>
<dbReference type="InterPro" id="IPR001881">
    <property type="entry name" value="EGF-like_Ca-bd_dom"/>
</dbReference>
<dbReference type="InParanoid" id="T1EMU8"/>
<feature type="domain" description="EGF-like" evidence="6">
    <location>
        <begin position="149"/>
        <end position="187"/>
    </location>
</feature>
<dbReference type="SUPFAM" id="SSF57196">
    <property type="entry name" value="EGF/Laminin"/>
    <property type="match status" value="2"/>
</dbReference>
<proteinExistence type="predicted"/>
<dbReference type="EMBL" id="AMQM01000047">
    <property type="status" value="NOT_ANNOTATED_CDS"/>
    <property type="molecule type" value="Genomic_DNA"/>
</dbReference>
<evidence type="ECO:0008006" key="10">
    <source>
        <dbReference type="Google" id="ProtNLM"/>
    </source>
</evidence>
<dbReference type="KEGG" id="hro:HELRODRAFT_158486"/>
<accession>T1EMU8</accession>
<dbReference type="RefSeq" id="XP_009008794.1">
    <property type="nucleotide sequence ID" value="XM_009010546.1"/>
</dbReference>
<keyword evidence="2" id="KW-0732">Signal</keyword>
<feature type="domain" description="EGF-like" evidence="6">
    <location>
        <begin position="106"/>
        <end position="144"/>
    </location>
</feature>
<keyword evidence="1" id="KW-0245">EGF-like domain</keyword>
<evidence type="ECO:0000259" key="6">
    <source>
        <dbReference type="SMART" id="SM00181"/>
    </source>
</evidence>
<protein>
    <recommendedName>
        <fullName evidence="10">EGF-like domain-containing protein</fullName>
    </recommendedName>
</protein>
<evidence type="ECO:0000313" key="9">
    <source>
        <dbReference type="Proteomes" id="UP000015101"/>
    </source>
</evidence>
<dbReference type="eggNOG" id="KOG1217">
    <property type="taxonomic scope" value="Eukaryota"/>
</dbReference>
<keyword evidence="4" id="KW-1015">Disulfide bond</keyword>
<evidence type="ECO:0000256" key="4">
    <source>
        <dbReference type="ARBA" id="ARBA00023157"/>
    </source>
</evidence>
<dbReference type="GeneID" id="20197898"/>
<dbReference type="PANTHER" id="PTHR24034:SF209">
    <property type="entry name" value="EGF-LIKE DOMAIN-CONTAINING PROTEIN"/>
    <property type="match status" value="1"/>
</dbReference>
<evidence type="ECO:0000259" key="5">
    <source>
        <dbReference type="SMART" id="SM00179"/>
    </source>
</evidence>
<dbReference type="STRING" id="6412.T1EMU8"/>
<dbReference type="Pfam" id="PF14670">
    <property type="entry name" value="FXa_inhibition"/>
    <property type="match status" value="2"/>
</dbReference>
<dbReference type="EMBL" id="KB095811">
    <property type="protein sequence ID" value="ESO12074.1"/>
    <property type="molecule type" value="Genomic_DNA"/>
</dbReference>
<dbReference type="GO" id="GO:0005509">
    <property type="term" value="F:calcium ion binding"/>
    <property type="evidence" value="ECO:0007669"/>
    <property type="project" value="InterPro"/>
</dbReference>
<evidence type="ECO:0000256" key="3">
    <source>
        <dbReference type="ARBA" id="ARBA00022737"/>
    </source>
</evidence>
<keyword evidence="9" id="KW-1185">Reference proteome</keyword>
<dbReference type="HOGENOM" id="CLU_1422912_0_0_1"/>
<dbReference type="PANTHER" id="PTHR24034">
    <property type="entry name" value="EGF-LIKE DOMAIN-CONTAINING PROTEIN"/>
    <property type="match status" value="1"/>
</dbReference>
<evidence type="ECO:0000313" key="8">
    <source>
        <dbReference type="EnsemblMetazoa" id="HelroP158486"/>
    </source>
</evidence>
<feature type="domain" description="EGF-like calcium-binding" evidence="5">
    <location>
        <begin position="103"/>
        <end position="144"/>
    </location>
</feature>
<evidence type="ECO:0000256" key="1">
    <source>
        <dbReference type="ARBA" id="ARBA00022536"/>
    </source>
</evidence>
<dbReference type="OrthoDB" id="6229058at2759"/>
<reference evidence="8" key="3">
    <citation type="submission" date="2015-06" db="UniProtKB">
        <authorList>
            <consortium name="EnsemblMetazoa"/>
        </authorList>
    </citation>
    <scope>IDENTIFICATION</scope>
</reference>
<dbReference type="EnsemblMetazoa" id="HelroT158486">
    <property type="protein sequence ID" value="HelroP158486"/>
    <property type="gene ID" value="HelroG158486"/>
</dbReference>
<reference evidence="9" key="1">
    <citation type="submission" date="2012-12" db="EMBL/GenBank/DDBJ databases">
        <authorList>
            <person name="Hellsten U."/>
            <person name="Grimwood J."/>
            <person name="Chapman J.A."/>
            <person name="Shapiro H."/>
            <person name="Aerts A."/>
            <person name="Otillar R.P."/>
            <person name="Terry A.Y."/>
            <person name="Boore J.L."/>
            <person name="Simakov O."/>
            <person name="Marletaz F."/>
            <person name="Cho S.-J."/>
            <person name="Edsinger-Gonzales E."/>
            <person name="Havlak P."/>
            <person name="Kuo D.-H."/>
            <person name="Larsson T."/>
            <person name="Lv J."/>
            <person name="Arendt D."/>
            <person name="Savage R."/>
            <person name="Osoegawa K."/>
            <person name="de Jong P."/>
            <person name="Lindberg D.R."/>
            <person name="Seaver E.C."/>
            <person name="Weisblat D.A."/>
            <person name="Putnam N.H."/>
            <person name="Grigoriev I.V."/>
            <person name="Rokhsar D.S."/>
        </authorList>
    </citation>
    <scope>NUCLEOTIDE SEQUENCE</scope>
</reference>
<dbReference type="SMART" id="SM00181">
    <property type="entry name" value="EGF"/>
    <property type="match status" value="2"/>
</dbReference>
<evidence type="ECO:0000256" key="2">
    <source>
        <dbReference type="ARBA" id="ARBA00022729"/>
    </source>
</evidence>
<dbReference type="FunFam" id="2.10.25.10:FF:000010">
    <property type="entry name" value="Pro-epidermal growth factor"/>
    <property type="match status" value="2"/>
</dbReference>
<gene>
    <name evidence="8" type="primary">20197898</name>
    <name evidence="7" type="ORF">HELRODRAFT_158486</name>
</gene>
<organism evidence="8 9">
    <name type="scientific">Helobdella robusta</name>
    <name type="common">Californian leech</name>
    <dbReference type="NCBI Taxonomy" id="6412"/>
    <lineage>
        <taxon>Eukaryota</taxon>
        <taxon>Metazoa</taxon>
        <taxon>Spiralia</taxon>
        <taxon>Lophotrochozoa</taxon>
        <taxon>Annelida</taxon>
        <taxon>Clitellata</taxon>
        <taxon>Hirudinea</taxon>
        <taxon>Rhynchobdellida</taxon>
        <taxon>Glossiphoniidae</taxon>
        <taxon>Helobdella</taxon>
    </lineage>
</organism>
<dbReference type="Gene3D" id="2.10.25.10">
    <property type="entry name" value="Laminin"/>
    <property type="match status" value="2"/>
</dbReference>
<feature type="domain" description="EGF-like calcium-binding" evidence="5">
    <location>
        <begin position="147"/>
        <end position="187"/>
    </location>
</feature>